<dbReference type="SUPFAM" id="SSF56112">
    <property type="entry name" value="Protein kinase-like (PK-like)"/>
    <property type="match status" value="1"/>
</dbReference>
<dbReference type="InterPro" id="IPR011009">
    <property type="entry name" value="Kinase-like_dom_sf"/>
</dbReference>
<evidence type="ECO:0000256" key="9">
    <source>
        <dbReference type="ARBA" id="ARBA00022989"/>
    </source>
</evidence>
<dbReference type="Gene3D" id="1.10.510.10">
    <property type="entry name" value="Transferase(Phosphotransferase) domain 1"/>
    <property type="match status" value="1"/>
</dbReference>
<evidence type="ECO:0000256" key="10">
    <source>
        <dbReference type="ARBA" id="ARBA00023136"/>
    </source>
</evidence>
<dbReference type="InterPro" id="IPR036116">
    <property type="entry name" value="FN3_sf"/>
</dbReference>
<evidence type="ECO:0000259" key="16">
    <source>
        <dbReference type="PROSITE" id="PS50853"/>
    </source>
</evidence>
<evidence type="ECO:0000313" key="17">
    <source>
        <dbReference type="EnsemblMetazoa" id="XP_020913791.1"/>
    </source>
</evidence>
<comment type="subcellular location">
    <subcellularLocation>
        <location evidence="1">Membrane</location>
        <topology evidence="1">Single-pass membrane protein</topology>
    </subcellularLocation>
</comment>
<dbReference type="PANTHER" id="PTHR24416">
    <property type="entry name" value="TYROSINE-PROTEIN KINASE RECEPTOR"/>
    <property type="match status" value="1"/>
</dbReference>
<evidence type="ECO:0000256" key="2">
    <source>
        <dbReference type="ARBA" id="ARBA00011902"/>
    </source>
</evidence>
<keyword evidence="13" id="KW-0325">Glycoprotein</keyword>
<dbReference type="PANTHER" id="PTHR24416:SF621">
    <property type="entry name" value="TYROSINE KINASE RECEPTOR CAD96CA"/>
    <property type="match status" value="1"/>
</dbReference>
<evidence type="ECO:0000256" key="4">
    <source>
        <dbReference type="ARBA" id="ARBA00022692"/>
    </source>
</evidence>
<dbReference type="Pfam" id="PF07714">
    <property type="entry name" value="PK_Tyr_Ser-Thr"/>
    <property type="match status" value="1"/>
</dbReference>
<dbReference type="InterPro" id="IPR008266">
    <property type="entry name" value="Tyr_kinase_AS"/>
</dbReference>
<evidence type="ECO:0000256" key="14">
    <source>
        <dbReference type="SAM" id="Phobius"/>
    </source>
</evidence>
<keyword evidence="12" id="KW-0675">Receptor</keyword>
<dbReference type="InterPro" id="IPR050122">
    <property type="entry name" value="RTK"/>
</dbReference>
<dbReference type="SMART" id="SM00060">
    <property type="entry name" value="FN3"/>
    <property type="match status" value="1"/>
</dbReference>
<dbReference type="SUPFAM" id="SSF49265">
    <property type="entry name" value="Fibronectin type III"/>
    <property type="match status" value="1"/>
</dbReference>
<protein>
    <recommendedName>
        <fullName evidence="2">receptor protein-tyrosine kinase</fullName>
        <ecNumber evidence="2">2.7.10.1</ecNumber>
    </recommendedName>
</protein>
<evidence type="ECO:0000256" key="8">
    <source>
        <dbReference type="ARBA" id="ARBA00022840"/>
    </source>
</evidence>
<keyword evidence="18" id="KW-1185">Reference proteome</keyword>
<keyword evidence="11" id="KW-0829">Tyrosine-protein kinase</keyword>
<dbReference type="InterPro" id="IPR013783">
    <property type="entry name" value="Ig-like_fold"/>
</dbReference>
<dbReference type="KEGG" id="epa:110251418"/>
<dbReference type="SMART" id="SM00219">
    <property type="entry name" value="TyrKc"/>
    <property type="match status" value="1"/>
</dbReference>
<dbReference type="RefSeq" id="XP_020913791.1">
    <property type="nucleotide sequence ID" value="XM_021058132.1"/>
</dbReference>
<evidence type="ECO:0000313" key="18">
    <source>
        <dbReference type="Proteomes" id="UP000887567"/>
    </source>
</evidence>
<dbReference type="Gene3D" id="3.30.200.20">
    <property type="entry name" value="Phosphorylase Kinase, domain 1"/>
    <property type="match status" value="1"/>
</dbReference>
<dbReference type="Pfam" id="PF00041">
    <property type="entry name" value="fn3"/>
    <property type="match status" value="1"/>
</dbReference>
<keyword evidence="3" id="KW-0808">Transferase</keyword>
<feature type="domain" description="Protein kinase" evidence="15">
    <location>
        <begin position="257"/>
        <end position="534"/>
    </location>
</feature>
<organism evidence="17 18">
    <name type="scientific">Exaiptasia diaphana</name>
    <name type="common">Tropical sea anemone</name>
    <name type="synonym">Aiptasia pulchella</name>
    <dbReference type="NCBI Taxonomy" id="2652724"/>
    <lineage>
        <taxon>Eukaryota</taxon>
        <taxon>Metazoa</taxon>
        <taxon>Cnidaria</taxon>
        <taxon>Anthozoa</taxon>
        <taxon>Hexacorallia</taxon>
        <taxon>Actiniaria</taxon>
        <taxon>Aiptasiidae</taxon>
        <taxon>Exaiptasia</taxon>
    </lineage>
</organism>
<dbReference type="GO" id="GO:0004714">
    <property type="term" value="F:transmembrane receptor protein tyrosine kinase activity"/>
    <property type="evidence" value="ECO:0007669"/>
    <property type="project" value="UniProtKB-EC"/>
</dbReference>
<dbReference type="GO" id="GO:0005886">
    <property type="term" value="C:plasma membrane"/>
    <property type="evidence" value="ECO:0007669"/>
    <property type="project" value="TreeGrafter"/>
</dbReference>
<dbReference type="EnsemblMetazoa" id="XM_021058132.1">
    <property type="protein sequence ID" value="XP_020913791.1"/>
    <property type="gene ID" value="LOC110251418"/>
</dbReference>
<dbReference type="CDD" id="cd00192">
    <property type="entry name" value="PTKc"/>
    <property type="match status" value="1"/>
</dbReference>
<reference evidence="17" key="1">
    <citation type="submission" date="2022-11" db="UniProtKB">
        <authorList>
            <consortium name="EnsemblMetazoa"/>
        </authorList>
    </citation>
    <scope>IDENTIFICATION</scope>
</reference>
<evidence type="ECO:0000256" key="6">
    <source>
        <dbReference type="ARBA" id="ARBA00022741"/>
    </source>
</evidence>
<evidence type="ECO:0000256" key="13">
    <source>
        <dbReference type="ARBA" id="ARBA00023180"/>
    </source>
</evidence>
<keyword evidence="9 14" id="KW-1133">Transmembrane helix</keyword>
<dbReference type="Gene3D" id="2.60.40.10">
    <property type="entry name" value="Immunoglobulins"/>
    <property type="match status" value="1"/>
</dbReference>
<evidence type="ECO:0000256" key="11">
    <source>
        <dbReference type="ARBA" id="ARBA00023137"/>
    </source>
</evidence>
<keyword evidence="8" id="KW-0067">ATP-binding</keyword>
<dbReference type="PROSITE" id="PS50853">
    <property type="entry name" value="FN3"/>
    <property type="match status" value="1"/>
</dbReference>
<evidence type="ECO:0000256" key="12">
    <source>
        <dbReference type="ARBA" id="ARBA00023170"/>
    </source>
</evidence>
<keyword evidence="4 14" id="KW-0812">Transmembrane</keyword>
<proteinExistence type="predicted"/>
<evidence type="ECO:0000256" key="3">
    <source>
        <dbReference type="ARBA" id="ARBA00022679"/>
    </source>
</evidence>
<keyword evidence="10 14" id="KW-0472">Membrane</keyword>
<dbReference type="PROSITE" id="PS50011">
    <property type="entry name" value="PROTEIN_KINASE_DOM"/>
    <property type="match status" value="1"/>
</dbReference>
<evidence type="ECO:0000256" key="1">
    <source>
        <dbReference type="ARBA" id="ARBA00004167"/>
    </source>
</evidence>
<evidence type="ECO:0000256" key="5">
    <source>
        <dbReference type="ARBA" id="ARBA00022737"/>
    </source>
</evidence>
<keyword evidence="6" id="KW-0547">Nucleotide-binding</keyword>
<feature type="domain" description="Fibronectin type-III" evidence="16">
    <location>
        <begin position="67"/>
        <end position="159"/>
    </location>
</feature>
<dbReference type="FunFam" id="1.10.510.10:FF:000554">
    <property type="entry name" value="Predicted protein"/>
    <property type="match status" value="1"/>
</dbReference>
<dbReference type="AlphaFoldDB" id="A0A913Y2S9"/>
<dbReference type="Proteomes" id="UP000887567">
    <property type="component" value="Unplaced"/>
</dbReference>
<dbReference type="GO" id="GO:0007169">
    <property type="term" value="P:cell surface receptor protein tyrosine kinase signaling pathway"/>
    <property type="evidence" value="ECO:0007669"/>
    <property type="project" value="TreeGrafter"/>
</dbReference>
<dbReference type="OrthoDB" id="5962987at2759"/>
<dbReference type="OMA" id="NTQVHIS"/>
<feature type="transmembrane region" description="Helical" evidence="14">
    <location>
        <begin position="177"/>
        <end position="198"/>
    </location>
</feature>
<dbReference type="GO" id="GO:0043235">
    <property type="term" value="C:receptor complex"/>
    <property type="evidence" value="ECO:0007669"/>
    <property type="project" value="TreeGrafter"/>
</dbReference>
<keyword evidence="5" id="KW-0677">Repeat</keyword>
<dbReference type="CDD" id="cd00063">
    <property type="entry name" value="FN3"/>
    <property type="match status" value="1"/>
</dbReference>
<dbReference type="EC" id="2.7.10.1" evidence="2"/>
<accession>A0A913Y2S9</accession>
<dbReference type="InterPro" id="IPR003961">
    <property type="entry name" value="FN3_dom"/>
</dbReference>
<evidence type="ECO:0000256" key="7">
    <source>
        <dbReference type="ARBA" id="ARBA00022777"/>
    </source>
</evidence>
<dbReference type="GO" id="GO:0005524">
    <property type="term" value="F:ATP binding"/>
    <property type="evidence" value="ECO:0007669"/>
    <property type="project" value="UniProtKB-KW"/>
</dbReference>
<sequence length="557" mass="62910">MTCINSCEGVKVIHFPKETNSATAKNLSAYKYYQFRVFSKNGVTHLAEKNGEKPKYATLLQRTSESIPGPPSLKITFMSSTAVLVRWTLTEKNGIIIFYQISYYPVADELNKYLLNTTESSIAITGLTMGIEYYIKVRAATKRGLGRISSKKVTMNQGANSNQGGDDRTSTDVTVPVLASMLAVALLVVAVLIVVYILRRRGIIMRQSHSEEKERNAPVGKAYDQPIILDDFTGETTDDLYAFVLDENLWEVPRKNLSVIKRLGSGNFGCVDKATAIGLEGCPGQATVAVKTLKKNVAEKDKEDFFTELRLMMRLEPHPHVLKLLGCCTKSDGPMCIILEYLPYGDLLGYLRRSRGHEDTYCSGDLRPETKLTSRDLLKFAWMIADGMSFLAENKCVHRDLAARNVLVGENKICKISDLGLARRIREDVYTRSKAARLPVKWMPPESLFHGESSIASDVWSYGVVLWEIFTLGDSPYPKYNGKDIPRLLQQGYRMPKPLHLSETLYSMMLRCWQDKPEDRPSFTMICDEVNQYYNTTKDYINLDVFEDALYVNFDVL</sequence>
<dbReference type="PRINTS" id="PR00109">
    <property type="entry name" value="TYRKINASE"/>
</dbReference>
<dbReference type="InterPro" id="IPR000719">
    <property type="entry name" value="Prot_kinase_dom"/>
</dbReference>
<keyword evidence="7" id="KW-0418">Kinase</keyword>
<evidence type="ECO:0000259" key="15">
    <source>
        <dbReference type="PROSITE" id="PS50011"/>
    </source>
</evidence>
<dbReference type="PROSITE" id="PS00109">
    <property type="entry name" value="PROTEIN_KINASE_TYR"/>
    <property type="match status" value="1"/>
</dbReference>
<dbReference type="InterPro" id="IPR001245">
    <property type="entry name" value="Ser-Thr/Tyr_kinase_cat_dom"/>
</dbReference>
<dbReference type="InterPro" id="IPR020635">
    <property type="entry name" value="Tyr_kinase_cat_dom"/>
</dbReference>
<dbReference type="GeneID" id="110251418"/>
<name>A0A913Y2S9_EXADI</name>